<dbReference type="Proteomes" id="UP000076532">
    <property type="component" value="Unassembled WGS sequence"/>
</dbReference>
<dbReference type="SUPFAM" id="SSF53474">
    <property type="entry name" value="alpha/beta-Hydrolases"/>
    <property type="match status" value="1"/>
</dbReference>
<evidence type="ECO:0000259" key="1">
    <source>
        <dbReference type="Pfam" id="PF08386"/>
    </source>
</evidence>
<sequence length="89" mass="9519">MEDPPAKWNRSGYFGAQNIAHPLLVLSSTADPVTPLEHARAVAARYGRAKLVVQKSVGHSTFASAPSLCAVKHLRAYYANGTMPEDGVV</sequence>
<feature type="domain" description="Peptidase S33 tripeptidyl aminopeptidase-like C-terminal" evidence="1">
    <location>
        <begin position="19"/>
        <end position="88"/>
    </location>
</feature>
<dbReference type="InterPro" id="IPR013595">
    <property type="entry name" value="Pept_S33_TAP-like_C"/>
</dbReference>
<name>A0A166HPE5_9AGAM</name>
<organism evidence="2 3">
    <name type="scientific">Athelia psychrophila</name>
    <dbReference type="NCBI Taxonomy" id="1759441"/>
    <lineage>
        <taxon>Eukaryota</taxon>
        <taxon>Fungi</taxon>
        <taxon>Dikarya</taxon>
        <taxon>Basidiomycota</taxon>
        <taxon>Agaricomycotina</taxon>
        <taxon>Agaricomycetes</taxon>
        <taxon>Agaricomycetidae</taxon>
        <taxon>Atheliales</taxon>
        <taxon>Atheliaceae</taxon>
        <taxon>Athelia</taxon>
    </lineage>
</organism>
<proteinExistence type="predicted"/>
<dbReference type="Pfam" id="PF08386">
    <property type="entry name" value="Abhydrolase_4"/>
    <property type="match status" value="1"/>
</dbReference>
<evidence type="ECO:0000313" key="3">
    <source>
        <dbReference type="Proteomes" id="UP000076532"/>
    </source>
</evidence>
<dbReference type="STRING" id="436010.A0A166HPE5"/>
<evidence type="ECO:0000313" key="2">
    <source>
        <dbReference type="EMBL" id="KZP19088.1"/>
    </source>
</evidence>
<dbReference type="InterPro" id="IPR029058">
    <property type="entry name" value="AB_hydrolase_fold"/>
</dbReference>
<reference evidence="2 3" key="1">
    <citation type="journal article" date="2016" name="Mol. Biol. Evol.">
        <title>Comparative Genomics of Early-Diverging Mushroom-Forming Fungi Provides Insights into the Origins of Lignocellulose Decay Capabilities.</title>
        <authorList>
            <person name="Nagy L.G."/>
            <person name="Riley R."/>
            <person name="Tritt A."/>
            <person name="Adam C."/>
            <person name="Daum C."/>
            <person name="Floudas D."/>
            <person name="Sun H."/>
            <person name="Yadav J.S."/>
            <person name="Pangilinan J."/>
            <person name="Larsson K.H."/>
            <person name="Matsuura K."/>
            <person name="Barry K."/>
            <person name="Labutti K."/>
            <person name="Kuo R."/>
            <person name="Ohm R.A."/>
            <person name="Bhattacharya S.S."/>
            <person name="Shirouzu T."/>
            <person name="Yoshinaga Y."/>
            <person name="Martin F.M."/>
            <person name="Grigoriev I.V."/>
            <person name="Hibbett D.S."/>
        </authorList>
    </citation>
    <scope>NUCLEOTIDE SEQUENCE [LARGE SCALE GENOMIC DNA]</scope>
    <source>
        <strain evidence="2 3">CBS 109695</strain>
    </source>
</reference>
<dbReference type="Gene3D" id="3.40.50.1820">
    <property type="entry name" value="alpha/beta hydrolase"/>
    <property type="match status" value="1"/>
</dbReference>
<dbReference type="OrthoDB" id="425534at2759"/>
<keyword evidence="3" id="KW-1185">Reference proteome</keyword>
<dbReference type="EMBL" id="KV417566">
    <property type="protein sequence ID" value="KZP19088.1"/>
    <property type="molecule type" value="Genomic_DNA"/>
</dbReference>
<accession>A0A166HPE5</accession>
<protein>
    <recommendedName>
        <fullName evidence="1">Peptidase S33 tripeptidyl aminopeptidase-like C-terminal domain-containing protein</fullName>
    </recommendedName>
</protein>
<dbReference type="AlphaFoldDB" id="A0A166HPE5"/>
<gene>
    <name evidence="2" type="ORF">FIBSPDRAFT_744359</name>
</gene>